<reference evidence="2 3" key="1">
    <citation type="journal article" date="2018" name="Front. Microbiol.">
        <title>Genome-Wide Analysis of Corynespora cassiicola Leaf Fall Disease Putative Effectors.</title>
        <authorList>
            <person name="Lopez D."/>
            <person name="Ribeiro S."/>
            <person name="Label P."/>
            <person name="Fumanal B."/>
            <person name="Venisse J.S."/>
            <person name="Kohler A."/>
            <person name="de Oliveira R.R."/>
            <person name="Labutti K."/>
            <person name="Lipzen A."/>
            <person name="Lail K."/>
            <person name="Bauer D."/>
            <person name="Ohm R.A."/>
            <person name="Barry K.W."/>
            <person name="Spatafora J."/>
            <person name="Grigoriev I.V."/>
            <person name="Martin F.M."/>
            <person name="Pujade-Renaud V."/>
        </authorList>
    </citation>
    <scope>NUCLEOTIDE SEQUENCE [LARGE SCALE GENOMIC DNA]</scope>
    <source>
        <strain evidence="2 3">Philippines</strain>
    </source>
</reference>
<protein>
    <recommendedName>
        <fullName evidence="4">AA1-like domain-containing protein</fullName>
    </recommendedName>
</protein>
<evidence type="ECO:0000256" key="1">
    <source>
        <dbReference type="SAM" id="SignalP"/>
    </source>
</evidence>
<keyword evidence="1" id="KW-0732">Signal</keyword>
<keyword evidence="3" id="KW-1185">Reference proteome</keyword>
<name>A0A2T2N706_CORCC</name>
<feature type="signal peptide" evidence="1">
    <location>
        <begin position="1"/>
        <end position="19"/>
    </location>
</feature>
<sequence>MRFTFAAVSTLIAAASAAAVPRSDMGSWAVSVVKNSAANGYKSEDITAVYTNSELPEAITSTCSFKNLTPEGVFQESKVCDPESFDYTLSYEGTSWFVSLQQVVELNGEKVTVFGKSEGLTLDCNSATGRYCTAETTVPVTAATA</sequence>
<dbReference type="Proteomes" id="UP000240883">
    <property type="component" value="Unassembled WGS sequence"/>
</dbReference>
<gene>
    <name evidence="2" type="ORF">BS50DRAFT_625467</name>
</gene>
<evidence type="ECO:0000313" key="3">
    <source>
        <dbReference type="Proteomes" id="UP000240883"/>
    </source>
</evidence>
<dbReference type="EMBL" id="KZ678145">
    <property type="protein sequence ID" value="PSN61189.1"/>
    <property type="molecule type" value="Genomic_DNA"/>
</dbReference>
<organism evidence="2 3">
    <name type="scientific">Corynespora cassiicola Philippines</name>
    <dbReference type="NCBI Taxonomy" id="1448308"/>
    <lineage>
        <taxon>Eukaryota</taxon>
        <taxon>Fungi</taxon>
        <taxon>Dikarya</taxon>
        <taxon>Ascomycota</taxon>
        <taxon>Pezizomycotina</taxon>
        <taxon>Dothideomycetes</taxon>
        <taxon>Pleosporomycetidae</taxon>
        <taxon>Pleosporales</taxon>
        <taxon>Corynesporascaceae</taxon>
        <taxon>Corynespora</taxon>
    </lineage>
</organism>
<proteinExistence type="predicted"/>
<accession>A0A2T2N706</accession>
<evidence type="ECO:0000313" key="2">
    <source>
        <dbReference type="EMBL" id="PSN61189.1"/>
    </source>
</evidence>
<dbReference type="OrthoDB" id="3798738at2759"/>
<evidence type="ECO:0008006" key="4">
    <source>
        <dbReference type="Google" id="ProtNLM"/>
    </source>
</evidence>
<feature type="chain" id="PRO_5015635915" description="AA1-like domain-containing protein" evidence="1">
    <location>
        <begin position="20"/>
        <end position="145"/>
    </location>
</feature>
<dbReference type="AlphaFoldDB" id="A0A2T2N706"/>